<sequence>MIVDWPAEFGDWLDRLESDAETDAIASRRLDYITAQLQVLNELTGIPEEESATLKRVRQSKRHPVWRLSHPYDPQVAVRLIVWFPDDEHAVIALRAGDKAQMGDVFYDSVGVRADAAIDQWKREVQR</sequence>
<evidence type="ECO:0000313" key="1">
    <source>
        <dbReference type="EMBL" id="VTP01811.1"/>
    </source>
</evidence>
<gene>
    <name evidence="1" type="ORF">BIN_B_04211</name>
</gene>
<dbReference type="EMBL" id="LR589121">
    <property type="protein sequence ID" value="VTP01811.1"/>
    <property type="molecule type" value="Genomic_DNA"/>
</dbReference>
<proteinExistence type="predicted"/>
<dbReference type="AlphaFoldDB" id="A0A653EY02"/>
<accession>A0A653EY02</accession>
<name>A0A653EY02_9MYCO</name>
<protein>
    <submittedName>
        <fullName evidence="1">Uncharacterized protein</fullName>
    </submittedName>
</protein>
<reference evidence="1" key="1">
    <citation type="submission" date="2019-05" db="EMBL/GenBank/DDBJ databases">
        <authorList>
            <person name="Naeem R."/>
            <person name="Antony C."/>
            <person name="Guan Q."/>
        </authorList>
    </citation>
    <scope>NUCLEOTIDE SEQUENCE</scope>
    <source>
        <strain evidence="1">2</strain>
    </source>
</reference>
<organism evidence="1">
    <name type="scientific">Mycobacterium riyadhense</name>
    <dbReference type="NCBI Taxonomy" id="486698"/>
    <lineage>
        <taxon>Bacteria</taxon>
        <taxon>Bacillati</taxon>
        <taxon>Actinomycetota</taxon>
        <taxon>Actinomycetes</taxon>
        <taxon>Mycobacteriales</taxon>
        <taxon>Mycobacteriaceae</taxon>
        <taxon>Mycobacterium</taxon>
    </lineage>
</organism>